<keyword evidence="3 5" id="KW-0460">Magnesium</keyword>
<evidence type="ECO:0000256" key="1">
    <source>
        <dbReference type="ARBA" id="ARBA00001946"/>
    </source>
</evidence>
<dbReference type="RefSeq" id="WP_131122188.1">
    <property type="nucleotide sequence ID" value="NZ_SIXH01000021.1"/>
</dbReference>
<reference evidence="8 9" key="1">
    <citation type="submission" date="2019-02" db="EMBL/GenBank/DDBJ databases">
        <title>Draft Genome Sequence of Streptomyces sp. AM-2504, identified by 16S rRNA comparative analysis as a Streptomyces Kasugaensis strain.</title>
        <authorList>
            <person name="Napolioni V."/>
            <person name="Giuliodori A.M."/>
            <person name="Spurio R."/>
            <person name="Fabbretti A."/>
        </authorList>
    </citation>
    <scope>NUCLEOTIDE SEQUENCE [LARGE SCALE GENOMIC DNA]</scope>
    <source>
        <strain evidence="8 9">AM-2504</strain>
    </source>
</reference>
<dbReference type="Proteomes" id="UP000292452">
    <property type="component" value="Unassembled WGS sequence"/>
</dbReference>
<dbReference type="Pfam" id="PF03328">
    <property type="entry name" value="HpcH_HpaI"/>
    <property type="match status" value="1"/>
</dbReference>
<keyword evidence="8" id="KW-0456">Lyase</keyword>
<dbReference type="InterPro" id="IPR015813">
    <property type="entry name" value="Pyrv/PenolPyrv_kinase-like_dom"/>
</dbReference>
<gene>
    <name evidence="8" type="ORF">EYS09_04000</name>
</gene>
<dbReference type="SUPFAM" id="SSF51621">
    <property type="entry name" value="Phosphoenolpyruvate/pyruvate domain"/>
    <property type="match status" value="1"/>
</dbReference>
<dbReference type="AlphaFoldDB" id="A0A4Q9HZW7"/>
<comment type="caution">
    <text evidence="8">The sequence shown here is derived from an EMBL/GenBank/DDBJ whole genome shotgun (WGS) entry which is preliminary data.</text>
</comment>
<comment type="cofactor">
    <cofactor evidence="1">
        <name>Mg(2+)</name>
        <dbReference type="ChEBI" id="CHEBI:18420"/>
    </cofactor>
</comment>
<dbReference type="PANTHER" id="PTHR32308">
    <property type="entry name" value="LYASE BETA SUBUNIT, PUTATIVE (AFU_ORTHOLOGUE AFUA_4G13030)-RELATED"/>
    <property type="match status" value="1"/>
</dbReference>
<dbReference type="InterPro" id="IPR005000">
    <property type="entry name" value="Aldolase/citrate-lyase_domain"/>
</dbReference>
<evidence type="ECO:0000256" key="3">
    <source>
        <dbReference type="ARBA" id="ARBA00022842"/>
    </source>
</evidence>
<feature type="binding site" evidence="5">
    <location>
        <position position="134"/>
    </location>
    <ligand>
        <name>Mg(2+)</name>
        <dbReference type="ChEBI" id="CHEBI:18420"/>
    </ligand>
</feature>
<dbReference type="PANTHER" id="PTHR32308:SF0">
    <property type="entry name" value="HPCH_HPAI ALDOLASE_CITRATE LYASE DOMAIN-CONTAINING PROTEIN"/>
    <property type="match status" value="1"/>
</dbReference>
<dbReference type="GO" id="GO:0000287">
    <property type="term" value="F:magnesium ion binding"/>
    <property type="evidence" value="ECO:0007669"/>
    <property type="project" value="TreeGrafter"/>
</dbReference>
<sequence length="285" mass="30056">MSAAGRERSWLFVPGDRPERFAKAAAAGADEVICDLEDAVAPEHKDAARREVTRRLAPGRRQRQPQGQGPGRGGGFAYVRINGADTAQYAADVATVAEAPGLRGVVLPKSEQVDQLHALIAALPRHARVIALVETALGVHQATALARVPGVHRLAFGSVDFALDVGARDEPEPLRYARSRLVLASRVAGIAAPLDGVTTRLDAPDVLAADARAARGMGFGGKLAIHPAQIDGINAAFGPTPREREWAERVLAAVREAGGSAIRVDGQMIDRPRVELARRLLGSGA</sequence>
<feature type="binding site" evidence="5">
    <location>
        <position position="160"/>
    </location>
    <ligand>
        <name>Mg(2+)</name>
        <dbReference type="ChEBI" id="CHEBI:18420"/>
    </ligand>
</feature>
<dbReference type="Gene3D" id="3.20.20.60">
    <property type="entry name" value="Phosphoenolpyruvate-binding domains"/>
    <property type="match status" value="1"/>
</dbReference>
<protein>
    <submittedName>
        <fullName evidence="8">CoA ester lyase</fullName>
    </submittedName>
</protein>
<dbReference type="GO" id="GO:0006107">
    <property type="term" value="P:oxaloacetate metabolic process"/>
    <property type="evidence" value="ECO:0007669"/>
    <property type="project" value="TreeGrafter"/>
</dbReference>
<dbReference type="InterPro" id="IPR040442">
    <property type="entry name" value="Pyrv_kinase-like_dom_sf"/>
</dbReference>
<evidence type="ECO:0000259" key="7">
    <source>
        <dbReference type="Pfam" id="PF03328"/>
    </source>
</evidence>
<dbReference type="PIRSF" id="PIRSF015582">
    <property type="entry name" value="Cit_lyase_B"/>
    <property type="match status" value="1"/>
</dbReference>
<feature type="compositionally biased region" description="Basic and acidic residues" evidence="6">
    <location>
        <begin position="44"/>
        <end position="54"/>
    </location>
</feature>
<feature type="binding site" evidence="4">
    <location>
        <position position="134"/>
    </location>
    <ligand>
        <name>substrate</name>
    </ligand>
</feature>
<keyword evidence="2 5" id="KW-0479">Metal-binding</keyword>
<proteinExistence type="predicted"/>
<keyword evidence="9" id="KW-1185">Reference proteome</keyword>
<evidence type="ECO:0000313" key="9">
    <source>
        <dbReference type="Proteomes" id="UP000292452"/>
    </source>
</evidence>
<dbReference type="GO" id="GO:0016829">
    <property type="term" value="F:lyase activity"/>
    <property type="evidence" value="ECO:0007669"/>
    <property type="project" value="UniProtKB-KW"/>
</dbReference>
<feature type="domain" description="HpcH/HpaI aldolase/citrate lyase" evidence="7">
    <location>
        <begin position="8"/>
        <end position="227"/>
    </location>
</feature>
<evidence type="ECO:0000256" key="6">
    <source>
        <dbReference type="SAM" id="MobiDB-lite"/>
    </source>
</evidence>
<feature type="binding site" evidence="4">
    <location>
        <position position="80"/>
    </location>
    <ligand>
        <name>substrate</name>
    </ligand>
</feature>
<evidence type="ECO:0000256" key="4">
    <source>
        <dbReference type="PIRSR" id="PIRSR015582-1"/>
    </source>
</evidence>
<name>A0A4Q9HZW7_STRKA</name>
<dbReference type="EMBL" id="SIXH01000021">
    <property type="protein sequence ID" value="TBO60938.1"/>
    <property type="molecule type" value="Genomic_DNA"/>
</dbReference>
<evidence type="ECO:0000256" key="5">
    <source>
        <dbReference type="PIRSR" id="PIRSR015582-2"/>
    </source>
</evidence>
<accession>A0A4Q9HZW7</accession>
<evidence type="ECO:0000313" key="8">
    <source>
        <dbReference type="EMBL" id="TBO60938.1"/>
    </source>
</evidence>
<feature type="region of interest" description="Disordered" evidence="6">
    <location>
        <begin position="44"/>
        <end position="75"/>
    </location>
</feature>
<dbReference type="InterPro" id="IPR011206">
    <property type="entry name" value="Citrate_lyase_beta/mcl1/mcl2"/>
</dbReference>
<organism evidence="8 9">
    <name type="scientific">Streptomyces kasugaensis</name>
    <dbReference type="NCBI Taxonomy" id="1946"/>
    <lineage>
        <taxon>Bacteria</taxon>
        <taxon>Bacillati</taxon>
        <taxon>Actinomycetota</taxon>
        <taxon>Actinomycetes</taxon>
        <taxon>Kitasatosporales</taxon>
        <taxon>Streptomycetaceae</taxon>
        <taxon>Streptomyces</taxon>
    </lineage>
</organism>
<evidence type="ECO:0000256" key="2">
    <source>
        <dbReference type="ARBA" id="ARBA00022723"/>
    </source>
</evidence>